<feature type="transmembrane region" description="Helical" evidence="1">
    <location>
        <begin position="25"/>
        <end position="46"/>
    </location>
</feature>
<keyword evidence="1" id="KW-0472">Membrane</keyword>
<dbReference type="EMBL" id="UAWQ01000016">
    <property type="protein sequence ID" value="SQC44258.1"/>
    <property type="molecule type" value="Genomic_DNA"/>
</dbReference>
<protein>
    <submittedName>
        <fullName evidence="2">Uncharacterized protein</fullName>
    </submittedName>
</protein>
<reference evidence="2 3" key="1">
    <citation type="submission" date="2018-06" db="EMBL/GenBank/DDBJ databases">
        <authorList>
            <consortium name="Pathogen Informatics"/>
            <person name="Doyle S."/>
        </authorList>
    </citation>
    <scope>NUCLEOTIDE SEQUENCE [LARGE SCALE GENOMIC DNA]</scope>
    <source>
        <strain evidence="2 3">NCTC13465</strain>
    </source>
</reference>
<dbReference type="Proteomes" id="UP000251721">
    <property type="component" value="Unassembled WGS sequence"/>
</dbReference>
<name>A0A2X3EN74_KLEPN</name>
<accession>A0A2X3EN74</accession>
<gene>
    <name evidence="2" type="ORF">NCTC13465_02766</name>
</gene>
<organism evidence="2 3">
    <name type="scientific">Klebsiella pneumoniae</name>
    <dbReference type="NCBI Taxonomy" id="573"/>
    <lineage>
        <taxon>Bacteria</taxon>
        <taxon>Pseudomonadati</taxon>
        <taxon>Pseudomonadota</taxon>
        <taxon>Gammaproteobacteria</taxon>
        <taxon>Enterobacterales</taxon>
        <taxon>Enterobacteriaceae</taxon>
        <taxon>Klebsiella/Raoultella group</taxon>
        <taxon>Klebsiella</taxon>
        <taxon>Klebsiella pneumoniae complex</taxon>
    </lineage>
</organism>
<evidence type="ECO:0000313" key="2">
    <source>
        <dbReference type="EMBL" id="SQC44258.1"/>
    </source>
</evidence>
<keyword evidence="1" id="KW-1133">Transmembrane helix</keyword>
<evidence type="ECO:0000313" key="3">
    <source>
        <dbReference type="Proteomes" id="UP000251721"/>
    </source>
</evidence>
<evidence type="ECO:0000256" key="1">
    <source>
        <dbReference type="SAM" id="Phobius"/>
    </source>
</evidence>
<keyword evidence="1" id="KW-0812">Transmembrane</keyword>
<dbReference type="AlphaFoldDB" id="A0A2X3EN74"/>
<sequence>MVIRCLEADIESLFMVRLAGAVDLFSFRNVALMAFGVADVIVHLLLHRQGEDLLRRLADAGDQRRVDTVAGDVEKAHLARRAADGVGHRLTPGEVIAGQTRGYRWSGVQ</sequence>
<proteinExistence type="predicted"/>